<dbReference type="AlphaFoldDB" id="A0A0H4IBS5"/>
<organism evidence="1 2">
    <name type="scientific">Marinobacter psychrophilus</name>
    <dbReference type="NCBI Taxonomy" id="330734"/>
    <lineage>
        <taxon>Bacteria</taxon>
        <taxon>Pseudomonadati</taxon>
        <taxon>Pseudomonadota</taxon>
        <taxon>Gammaproteobacteria</taxon>
        <taxon>Pseudomonadales</taxon>
        <taxon>Marinobacteraceae</taxon>
        <taxon>Marinobacter</taxon>
    </lineage>
</organism>
<dbReference type="STRING" id="330734.ABA45_08810"/>
<gene>
    <name evidence="1" type="ORF">ABA45_08810</name>
</gene>
<dbReference type="EMBL" id="CP011494">
    <property type="protein sequence ID" value="AKO52507.1"/>
    <property type="molecule type" value="Genomic_DNA"/>
</dbReference>
<dbReference type="PATRIC" id="fig|330734.3.peg.1847"/>
<evidence type="ECO:0008006" key="3">
    <source>
        <dbReference type="Google" id="ProtNLM"/>
    </source>
</evidence>
<sequence>MKPNKRELKHMERQFVVALTEACEAAEAEVPGFCWLTHDNGTHQFPAGLRVTWIFDTRANLEYALVDGFKQYAHERTLDALEQTGLDRGIISDCLQFDSEEACTNSQKGNWLARLTQLRRSRH</sequence>
<evidence type="ECO:0000313" key="1">
    <source>
        <dbReference type="EMBL" id="AKO52507.1"/>
    </source>
</evidence>
<name>A0A0H4IBS5_9GAMM</name>
<dbReference type="Proteomes" id="UP000036406">
    <property type="component" value="Chromosome"/>
</dbReference>
<keyword evidence="2" id="KW-1185">Reference proteome</keyword>
<reference evidence="1 2" key="1">
    <citation type="submission" date="2015-05" db="EMBL/GenBank/DDBJ databases">
        <title>Complete genome of Marinobacter psychrophilus strain 20041T isolated from sea-ice of the Canadian Basin.</title>
        <authorList>
            <person name="Song L."/>
            <person name="Ren L."/>
            <person name="Yu Y."/>
            <person name="Wang X."/>
        </authorList>
    </citation>
    <scope>NUCLEOTIDE SEQUENCE [LARGE SCALE GENOMIC DNA]</scope>
    <source>
        <strain evidence="1 2">20041</strain>
    </source>
</reference>
<protein>
    <recommendedName>
        <fullName evidence="3">Fis family transcriptional regulator</fullName>
    </recommendedName>
</protein>
<evidence type="ECO:0000313" key="2">
    <source>
        <dbReference type="Proteomes" id="UP000036406"/>
    </source>
</evidence>
<proteinExistence type="predicted"/>
<accession>A0A0H4IBS5</accession>
<dbReference type="KEGG" id="mpq:ABA45_08810"/>